<dbReference type="Proteomes" id="UP000887569">
    <property type="component" value="Unplaced"/>
</dbReference>
<evidence type="ECO:0000256" key="1">
    <source>
        <dbReference type="SAM" id="Phobius"/>
    </source>
</evidence>
<keyword evidence="1" id="KW-0812">Transmembrane</keyword>
<keyword evidence="1" id="KW-0472">Membrane</keyword>
<keyword evidence="2" id="KW-1185">Reference proteome</keyword>
<evidence type="ECO:0000313" key="2">
    <source>
        <dbReference type="Proteomes" id="UP000887569"/>
    </source>
</evidence>
<protein>
    <submittedName>
        <fullName evidence="3">G-protein coupled receptors family 1 profile domain-containing protein</fullName>
    </submittedName>
</protein>
<organism evidence="2 3">
    <name type="scientific">Parascaris univalens</name>
    <name type="common">Nematode worm</name>
    <dbReference type="NCBI Taxonomy" id="6257"/>
    <lineage>
        <taxon>Eukaryota</taxon>
        <taxon>Metazoa</taxon>
        <taxon>Ecdysozoa</taxon>
        <taxon>Nematoda</taxon>
        <taxon>Chromadorea</taxon>
        <taxon>Rhabditida</taxon>
        <taxon>Spirurina</taxon>
        <taxon>Ascaridomorpha</taxon>
        <taxon>Ascaridoidea</taxon>
        <taxon>Ascarididae</taxon>
        <taxon>Parascaris</taxon>
    </lineage>
</organism>
<accession>A0A915A9P1</accession>
<evidence type="ECO:0000313" key="3">
    <source>
        <dbReference type="WBParaSite" id="PgR003_g167_t01"/>
    </source>
</evidence>
<reference evidence="3" key="1">
    <citation type="submission" date="2022-11" db="UniProtKB">
        <authorList>
            <consortium name="WormBaseParasite"/>
        </authorList>
    </citation>
    <scope>IDENTIFICATION</scope>
</reference>
<dbReference type="AlphaFoldDB" id="A0A915A9P1"/>
<keyword evidence="1" id="KW-1133">Transmembrane helix</keyword>
<name>A0A915A9P1_PARUN</name>
<feature type="transmembrane region" description="Helical" evidence="1">
    <location>
        <begin position="43"/>
        <end position="65"/>
    </location>
</feature>
<feature type="transmembrane region" description="Helical" evidence="1">
    <location>
        <begin position="12"/>
        <end position="31"/>
    </location>
</feature>
<proteinExistence type="predicted"/>
<dbReference type="WBParaSite" id="PgR003_g167_t01">
    <property type="protein sequence ID" value="PgR003_g167_t01"/>
    <property type="gene ID" value="PgR003_g167"/>
</dbReference>
<feature type="transmembrane region" description="Helical" evidence="1">
    <location>
        <begin position="85"/>
        <end position="109"/>
    </location>
</feature>
<sequence length="114" mass="13016">MMDIYLAQMNGISLLAISVERLIVLLFPLQYYVNWKKYAERQIILWMTTGVSISSIFGILVLYAPERTVSIYCRPYELLSDEQSFPFYCLPCVFGALSIGIMLLVIALIHKGVN</sequence>